<evidence type="ECO:0000313" key="1">
    <source>
        <dbReference type="EMBL" id="KAF0545518.1"/>
    </source>
</evidence>
<dbReference type="EMBL" id="WTPW01000120">
    <property type="protein sequence ID" value="KAF0545518.1"/>
    <property type="molecule type" value="Genomic_DNA"/>
</dbReference>
<dbReference type="OrthoDB" id="2445881at2759"/>
<keyword evidence="2" id="KW-1185">Reference proteome</keyword>
<proteinExistence type="predicted"/>
<evidence type="ECO:0000313" key="2">
    <source>
        <dbReference type="Proteomes" id="UP000439903"/>
    </source>
</evidence>
<protein>
    <submittedName>
        <fullName evidence="1">Uncharacterized protein</fullName>
    </submittedName>
</protein>
<accession>A0A8H4AYS1</accession>
<gene>
    <name evidence="1" type="ORF">F8M41_002229</name>
</gene>
<comment type="caution">
    <text evidence="1">The sequence shown here is derived from an EMBL/GenBank/DDBJ whole genome shotgun (WGS) entry which is preliminary data.</text>
</comment>
<name>A0A8H4AYS1_GIGMA</name>
<dbReference type="Proteomes" id="UP000439903">
    <property type="component" value="Unassembled WGS sequence"/>
</dbReference>
<dbReference type="AlphaFoldDB" id="A0A8H4AYS1"/>
<reference evidence="1 2" key="1">
    <citation type="journal article" date="2019" name="Environ. Microbiol.">
        <title>At the nexus of three kingdoms: the genome of the mycorrhizal fungus Gigaspora margarita provides insights into plant, endobacterial and fungal interactions.</title>
        <authorList>
            <person name="Venice F."/>
            <person name="Ghignone S."/>
            <person name="Salvioli di Fossalunga A."/>
            <person name="Amselem J."/>
            <person name="Novero M."/>
            <person name="Xianan X."/>
            <person name="Sedzielewska Toro K."/>
            <person name="Morin E."/>
            <person name="Lipzen A."/>
            <person name="Grigoriev I.V."/>
            <person name="Henrissat B."/>
            <person name="Martin F.M."/>
            <person name="Bonfante P."/>
        </authorList>
    </citation>
    <scope>NUCLEOTIDE SEQUENCE [LARGE SCALE GENOMIC DNA]</scope>
    <source>
        <strain evidence="1 2">BEG34</strain>
    </source>
</reference>
<organism evidence="1 2">
    <name type="scientific">Gigaspora margarita</name>
    <dbReference type="NCBI Taxonomy" id="4874"/>
    <lineage>
        <taxon>Eukaryota</taxon>
        <taxon>Fungi</taxon>
        <taxon>Fungi incertae sedis</taxon>
        <taxon>Mucoromycota</taxon>
        <taxon>Glomeromycotina</taxon>
        <taxon>Glomeromycetes</taxon>
        <taxon>Diversisporales</taxon>
        <taxon>Gigasporaceae</taxon>
        <taxon>Gigaspora</taxon>
    </lineage>
</organism>
<sequence length="176" mass="20996">MMANNEIKLLENLELQFCYVENEVQFEEKLKNFLSPVLKTFANSHEIVRKKNKITHLISLIKNIELKPVILKKRLFQIILELSQELNPKLVDLEILETKSFYYGPFDLSAHNTEEDNEYLKVIIIKFHEFNQLNQLDEWINEENIQEIENILEENVNKVRIFEENFLIISNLTNAF</sequence>